<dbReference type="RefSeq" id="WP_235293896.1">
    <property type="nucleotide sequence ID" value="NZ_BSOH01000010.1"/>
</dbReference>
<comment type="caution">
    <text evidence="2">The sequence shown here is derived from an EMBL/GenBank/DDBJ whole genome shotgun (WGS) entry which is preliminary data.</text>
</comment>
<name>A0AA37SQ63_9BACT</name>
<keyword evidence="3" id="KW-1185">Reference proteome</keyword>
<dbReference type="Proteomes" id="UP001156666">
    <property type="component" value="Unassembled WGS sequence"/>
</dbReference>
<organism evidence="2 3">
    <name type="scientific">Portibacter lacus</name>
    <dbReference type="NCBI Taxonomy" id="1099794"/>
    <lineage>
        <taxon>Bacteria</taxon>
        <taxon>Pseudomonadati</taxon>
        <taxon>Bacteroidota</taxon>
        <taxon>Saprospiria</taxon>
        <taxon>Saprospirales</taxon>
        <taxon>Haliscomenobacteraceae</taxon>
        <taxon>Portibacter</taxon>
    </lineage>
</organism>
<evidence type="ECO:0000313" key="2">
    <source>
        <dbReference type="EMBL" id="GLR17229.1"/>
    </source>
</evidence>
<keyword evidence="1" id="KW-0732">Signal</keyword>
<feature type="chain" id="PRO_5041409335" description="Outer membrane protein beta-barrel domain-containing protein" evidence="1">
    <location>
        <begin position="20"/>
        <end position="226"/>
    </location>
</feature>
<feature type="signal peptide" evidence="1">
    <location>
        <begin position="1"/>
        <end position="19"/>
    </location>
</feature>
<dbReference type="AlphaFoldDB" id="A0AA37SQ63"/>
<reference evidence="2" key="1">
    <citation type="journal article" date="2014" name="Int. J. Syst. Evol. Microbiol.">
        <title>Complete genome sequence of Corynebacterium casei LMG S-19264T (=DSM 44701T), isolated from a smear-ripened cheese.</title>
        <authorList>
            <consortium name="US DOE Joint Genome Institute (JGI-PGF)"/>
            <person name="Walter F."/>
            <person name="Albersmeier A."/>
            <person name="Kalinowski J."/>
            <person name="Ruckert C."/>
        </authorList>
    </citation>
    <scope>NUCLEOTIDE SEQUENCE</scope>
    <source>
        <strain evidence="2">NBRC 108769</strain>
    </source>
</reference>
<accession>A0AA37SQ63</accession>
<reference evidence="2" key="2">
    <citation type="submission" date="2023-01" db="EMBL/GenBank/DDBJ databases">
        <title>Draft genome sequence of Portibacter lacus strain NBRC 108769.</title>
        <authorList>
            <person name="Sun Q."/>
            <person name="Mori K."/>
        </authorList>
    </citation>
    <scope>NUCLEOTIDE SEQUENCE</scope>
    <source>
        <strain evidence="2">NBRC 108769</strain>
    </source>
</reference>
<dbReference type="EMBL" id="BSOH01000010">
    <property type="protein sequence ID" value="GLR17229.1"/>
    <property type="molecule type" value="Genomic_DNA"/>
</dbReference>
<gene>
    <name evidence="2" type="ORF">GCM10007940_18440</name>
</gene>
<evidence type="ECO:0000256" key="1">
    <source>
        <dbReference type="SAM" id="SignalP"/>
    </source>
</evidence>
<protein>
    <recommendedName>
        <fullName evidence="4">Outer membrane protein beta-barrel domain-containing protein</fullName>
    </recommendedName>
</protein>
<proteinExistence type="predicted"/>
<sequence length="226" mass="25922">MKLYLIICFLALFLQPIQATDPIKKKRIYVEFDLSYQYYIHYNQIAFQKKGIGLGGGAIIGHSAIPVFLEYFYQSPLTFAYRNNELKESYQELGLRISLNNLSYLIPYGVDPYIGAGLVHKISEFKQYSIDLENPNDLLSSASQTSMNYKLTGGIKFGSRNVIIGLQYDYLPSRFTIPDPENQGLSIYNSQHIFTMRAGIRLSPTFQRNKVRCPSLNKKQKRTLAF</sequence>
<evidence type="ECO:0000313" key="3">
    <source>
        <dbReference type="Proteomes" id="UP001156666"/>
    </source>
</evidence>
<evidence type="ECO:0008006" key="4">
    <source>
        <dbReference type="Google" id="ProtNLM"/>
    </source>
</evidence>